<gene>
    <name evidence="3" type="ORF">GPM918_LOCUS5535</name>
    <name evidence="2" type="ORF">OVA965_LOCUS4952</name>
    <name evidence="5" type="ORF">SRO942_LOCUS5535</name>
    <name evidence="4" type="ORF">TMI583_LOCUS4950</name>
</gene>
<sequence>MLITLQGWTSFTRWSGAIDILRKRDESLISHEPPSKRGLNLKRDGVAERKSLFSLLLILGSKTGQNVKRTSSPTSPGEPVFTNKVLANVTLPLFTINSVIHPRHRPKQSSRYTSFYKKNKDDRKKEPVKTPVRRLQNRPLSTITNNLLMKNIDHNEEPTSKLLPLSIPSSSPSSTPASQELLRPSIK</sequence>
<evidence type="ECO:0000313" key="4">
    <source>
        <dbReference type="EMBL" id="CAF3590728.1"/>
    </source>
</evidence>
<dbReference type="Proteomes" id="UP000663829">
    <property type="component" value="Unassembled WGS sequence"/>
</dbReference>
<dbReference type="EMBL" id="CAJNOQ010000804">
    <property type="protein sequence ID" value="CAF0840426.1"/>
    <property type="molecule type" value="Genomic_DNA"/>
</dbReference>
<reference evidence="3" key="1">
    <citation type="submission" date="2021-02" db="EMBL/GenBank/DDBJ databases">
        <authorList>
            <person name="Nowell W R."/>
        </authorList>
    </citation>
    <scope>NUCLEOTIDE SEQUENCE</scope>
</reference>
<protein>
    <submittedName>
        <fullName evidence="3">Uncharacterized protein</fullName>
    </submittedName>
</protein>
<proteinExistence type="predicted"/>
<dbReference type="EMBL" id="CAJNOK010001345">
    <property type="protein sequence ID" value="CAF0807035.1"/>
    <property type="molecule type" value="Genomic_DNA"/>
</dbReference>
<evidence type="ECO:0000313" key="5">
    <source>
        <dbReference type="EMBL" id="CAF3627767.1"/>
    </source>
</evidence>
<feature type="region of interest" description="Disordered" evidence="1">
    <location>
        <begin position="102"/>
        <end position="139"/>
    </location>
</feature>
<dbReference type="EMBL" id="CAJOBA010001345">
    <property type="protein sequence ID" value="CAF3590728.1"/>
    <property type="molecule type" value="Genomic_DNA"/>
</dbReference>
<feature type="compositionally biased region" description="Basic and acidic residues" evidence="1">
    <location>
        <begin position="118"/>
        <end position="128"/>
    </location>
</feature>
<accession>A0A813V614</accession>
<dbReference type="Proteomes" id="UP000682733">
    <property type="component" value="Unassembled WGS sequence"/>
</dbReference>
<organism evidence="3 6">
    <name type="scientific">Didymodactylos carnosus</name>
    <dbReference type="NCBI Taxonomy" id="1234261"/>
    <lineage>
        <taxon>Eukaryota</taxon>
        <taxon>Metazoa</taxon>
        <taxon>Spiralia</taxon>
        <taxon>Gnathifera</taxon>
        <taxon>Rotifera</taxon>
        <taxon>Eurotatoria</taxon>
        <taxon>Bdelloidea</taxon>
        <taxon>Philodinida</taxon>
        <taxon>Philodinidae</taxon>
        <taxon>Didymodactylos</taxon>
    </lineage>
</organism>
<feature type="region of interest" description="Disordered" evidence="1">
    <location>
        <begin position="158"/>
        <end position="187"/>
    </location>
</feature>
<feature type="compositionally biased region" description="Low complexity" evidence="1">
    <location>
        <begin position="160"/>
        <end position="178"/>
    </location>
</feature>
<evidence type="ECO:0000256" key="1">
    <source>
        <dbReference type="SAM" id="MobiDB-lite"/>
    </source>
</evidence>
<evidence type="ECO:0000313" key="3">
    <source>
        <dbReference type="EMBL" id="CAF0840426.1"/>
    </source>
</evidence>
<evidence type="ECO:0000313" key="6">
    <source>
        <dbReference type="Proteomes" id="UP000663829"/>
    </source>
</evidence>
<evidence type="ECO:0000313" key="2">
    <source>
        <dbReference type="EMBL" id="CAF0807035.1"/>
    </source>
</evidence>
<dbReference type="EMBL" id="CAJOBC010000804">
    <property type="protein sequence ID" value="CAF3627767.1"/>
    <property type="molecule type" value="Genomic_DNA"/>
</dbReference>
<comment type="caution">
    <text evidence="3">The sequence shown here is derived from an EMBL/GenBank/DDBJ whole genome shotgun (WGS) entry which is preliminary data.</text>
</comment>
<name>A0A813V614_9BILA</name>
<dbReference type="Proteomes" id="UP000677228">
    <property type="component" value="Unassembled WGS sequence"/>
</dbReference>
<keyword evidence="6" id="KW-1185">Reference proteome</keyword>
<dbReference type="Proteomes" id="UP000681722">
    <property type="component" value="Unassembled WGS sequence"/>
</dbReference>
<dbReference type="AlphaFoldDB" id="A0A813V614"/>